<dbReference type="AlphaFoldDB" id="A0A379YRQ9"/>
<gene>
    <name evidence="1" type="ORF">NCTC12420_05161</name>
</gene>
<name>A0A379YRQ9_SALER</name>
<evidence type="ECO:0000313" key="2">
    <source>
        <dbReference type="Proteomes" id="UP000254220"/>
    </source>
</evidence>
<accession>A0A379YRQ9</accession>
<evidence type="ECO:0000313" key="1">
    <source>
        <dbReference type="EMBL" id="SUI48832.1"/>
    </source>
</evidence>
<dbReference type="EMBL" id="UGYB01000005">
    <property type="protein sequence ID" value="SUI48832.1"/>
    <property type="molecule type" value="Genomic_DNA"/>
</dbReference>
<protein>
    <submittedName>
        <fullName evidence="1">Uncharacterized protein</fullName>
    </submittedName>
</protein>
<proteinExistence type="predicted"/>
<dbReference type="Proteomes" id="UP000254220">
    <property type="component" value="Unassembled WGS sequence"/>
</dbReference>
<organism evidence="1 2">
    <name type="scientific">Salmonella enterica subsp. indica</name>
    <dbReference type="NCBI Taxonomy" id="59207"/>
    <lineage>
        <taxon>Bacteria</taxon>
        <taxon>Pseudomonadati</taxon>
        <taxon>Pseudomonadota</taxon>
        <taxon>Gammaproteobacteria</taxon>
        <taxon>Enterobacterales</taxon>
        <taxon>Enterobacteriaceae</taxon>
        <taxon>Salmonella</taxon>
    </lineage>
</organism>
<reference evidence="1 2" key="1">
    <citation type="submission" date="2018-06" db="EMBL/GenBank/DDBJ databases">
        <authorList>
            <consortium name="Pathogen Informatics"/>
            <person name="Doyle S."/>
        </authorList>
    </citation>
    <scope>NUCLEOTIDE SEQUENCE [LARGE SCALE GENOMIC DNA]</scope>
    <source>
        <strain evidence="1 2">NCTC12420</strain>
    </source>
</reference>
<sequence length="61" mass="7193">MSQLDYNSRKNGIKPVTPQLRELPLLTVEEYEQIVYQRPLIAEWMADMLHLVLSQRDTAIH</sequence>